<gene>
    <name evidence="2" type="ORF">CG716_23740</name>
</gene>
<evidence type="ECO:0000259" key="1">
    <source>
        <dbReference type="PROSITE" id="PS50801"/>
    </source>
</evidence>
<sequence>MSSFTSDSYLGVETRNRLQLLTEWLSATDVRITAVGDVDMSTAHEFSDYVFRRAGNCKRLVLDMTLVSFFDCAGFSALQYIDERCRTAGVTWLVQPAHSVTRVVDFCEPRSGLPISTSGEFESACA</sequence>
<accession>A0A255DFY2</accession>
<keyword evidence="3" id="KW-1185">Reference proteome</keyword>
<evidence type="ECO:0000313" key="3">
    <source>
        <dbReference type="Proteomes" id="UP000216063"/>
    </source>
</evidence>
<dbReference type="InterPro" id="IPR002645">
    <property type="entry name" value="STAS_dom"/>
</dbReference>
<feature type="domain" description="STAS" evidence="1">
    <location>
        <begin position="36"/>
        <end position="90"/>
    </location>
</feature>
<dbReference type="Pfam" id="PF01740">
    <property type="entry name" value="STAS"/>
    <property type="match status" value="1"/>
</dbReference>
<dbReference type="CDD" id="cd07043">
    <property type="entry name" value="STAS_anti-anti-sigma_factors"/>
    <property type="match status" value="1"/>
</dbReference>
<dbReference type="InterPro" id="IPR036513">
    <property type="entry name" value="STAS_dom_sf"/>
</dbReference>
<dbReference type="SUPFAM" id="SSF52091">
    <property type="entry name" value="SpoIIaa-like"/>
    <property type="match status" value="1"/>
</dbReference>
<dbReference type="PROSITE" id="PS50801">
    <property type="entry name" value="STAS"/>
    <property type="match status" value="1"/>
</dbReference>
<dbReference type="EMBL" id="NOZR01000025">
    <property type="protein sequence ID" value="OYN75872.1"/>
    <property type="molecule type" value="Genomic_DNA"/>
</dbReference>
<name>A0A255DFY2_9MYCO</name>
<dbReference type="Gene3D" id="3.30.750.24">
    <property type="entry name" value="STAS domain"/>
    <property type="match status" value="1"/>
</dbReference>
<organism evidence="2 3">
    <name type="scientific">Mycolicibacterium sphagni</name>
    <dbReference type="NCBI Taxonomy" id="1786"/>
    <lineage>
        <taxon>Bacteria</taxon>
        <taxon>Bacillati</taxon>
        <taxon>Actinomycetota</taxon>
        <taxon>Actinomycetes</taxon>
        <taxon>Mycobacteriales</taxon>
        <taxon>Mycobacteriaceae</taxon>
        <taxon>Mycolicibacterium</taxon>
    </lineage>
</organism>
<dbReference type="AlphaFoldDB" id="A0A255DFY2"/>
<comment type="caution">
    <text evidence="2">The sequence shown here is derived from an EMBL/GenBank/DDBJ whole genome shotgun (WGS) entry which is preliminary data.</text>
</comment>
<evidence type="ECO:0000313" key="2">
    <source>
        <dbReference type="EMBL" id="OYN75872.1"/>
    </source>
</evidence>
<dbReference type="Proteomes" id="UP000216063">
    <property type="component" value="Unassembled WGS sequence"/>
</dbReference>
<reference evidence="2 3" key="1">
    <citation type="submission" date="2017-07" db="EMBL/GenBank/DDBJ databases">
        <title>The new phylogeny of genus Mycobacterium.</title>
        <authorList>
            <person name="Tortoli E."/>
            <person name="Trovato A."/>
            <person name="Cirillo D.M."/>
        </authorList>
    </citation>
    <scope>NUCLEOTIDE SEQUENCE [LARGE SCALE GENOMIC DNA]</scope>
    <source>
        <strain evidence="2 3">ATCC 33027</strain>
    </source>
</reference>
<protein>
    <recommendedName>
        <fullName evidence="1">STAS domain-containing protein</fullName>
    </recommendedName>
</protein>
<proteinExistence type="predicted"/>